<keyword evidence="6 7" id="KW-0472">Membrane</keyword>
<feature type="transmembrane region" description="Helical" evidence="7">
    <location>
        <begin position="158"/>
        <end position="177"/>
    </location>
</feature>
<dbReference type="GO" id="GO:0055085">
    <property type="term" value="P:transmembrane transport"/>
    <property type="evidence" value="ECO:0007669"/>
    <property type="project" value="InterPro"/>
</dbReference>
<evidence type="ECO:0000259" key="8">
    <source>
        <dbReference type="PROSITE" id="PS50928"/>
    </source>
</evidence>
<dbReference type="GO" id="GO:0005886">
    <property type="term" value="C:plasma membrane"/>
    <property type="evidence" value="ECO:0007669"/>
    <property type="project" value="UniProtKB-SubCell"/>
</dbReference>
<dbReference type="InterPro" id="IPR035906">
    <property type="entry name" value="MetI-like_sf"/>
</dbReference>
<dbReference type="eggNOG" id="COG0395">
    <property type="taxonomic scope" value="Bacteria"/>
</dbReference>
<dbReference type="Proteomes" id="UP000000323">
    <property type="component" value="Chromosome 1"/>
</dbReference>
<keyword evidence="4 7" id="KW-0812">Transmembrane</keyword>
<dbReference type="EMBL" id="CP001825">
    <property type="protein sequence ID" value="ACZ41427.1"/>
    <property type="molecule type" value="Genomic_DNA"/>
</dbReference>
<evidence type="ECO:0000256" key="4">
    <source>
        <dbReference type="ARBA" id="ARBA00022692"/>
    </source>
</evidence>
<feature type="transmembrane region" description="Helical" evidence="7">
    <location>
        <begin position="28"/>
        <end position="49"/>
    </location>
</feature>
<dbReference type="STRING" id="525904.Tter_0506"/>
<dbReference type="HOGENOM" id="CLU_016047_1_1_0"/>
<dbReference type="SUPFAM" id="SSF161098">
    <property type="entry name" value="MetI-like"/>
    <property type="match status" value="1"/>
</dbReference>
<comment type="similarity">
    <text evidence="7">Belongs to the binding-protein-dependent transport system permease family.</text>
</comment>
<feature type="transmembrane region" description="Helical" evidence="7">
    <location>
        <begin position="124"/>
        <end position="146"/>
    </location>
</feature>
<organism evidence="9 10">
    <name type="scientific">Thermobaculum terrenum (strain ATCC BAA-798 / CCMEE 7001 / YNP1)</name>
    <dbReference type="NCBI Taxonomy" id="525904"/>
    <lineage>
        <taxon>Bacteria</taxon>
        <taxon>Bacillati</taxon>
        <taxon>Chloroflexota</taxon>
        <taxon>Chloroflexia</taxon>
        <taxon>Candidatus Thermobaculales</taxon>
        <taxon>Candidatus Thermobaculaceae</taxon>
        <taxon>Thermobaculum</taxon>
    </lineage>
</organism>
<evidence type="ECO:0000256" key="5">
    <source>
        <dbReference type="ARBA" id="ARBA00022989"/>
    </source>
</evidence>
<accession>D1CES1</accession>
<dbReference type="AlphaFoldDB" id="D1CES1"/>
<evidence type="ECO:0000256" key="3">
    <source>
        <dbReference type="ARBA" id="ARBA00022475"/>
    </source>
</evidence>
<dbReference type="InterPro" id="IPR000515">
    <property type="entry name" value="MetI-like"/>
</dbReference>
<feature type="transmembrane region" description="Helical" evidence="7">
    <location>
        <begin position="91"/>
        <end position="112"/>
    </location>
</feature>
<feature type="transmembrane region" description="Helical" evidence="7">
    <location>
        <begin position="260"/>
        <end position="278"/>
    </location>
</feature>
<dbReference type="PROSITE" id="PS50928">
    <property type="entry name" value="ABC_TM1"/>
    <property type="match status" value="1"/>
</dbReference>
<evidence type="ECO:0000313" key="9">
    <source>
        <dbReference type="EMBL" id="ACZ41427.1"/>
    </source>
</evidence>
<dbReference type="Pfam" id="PF00528">
    <property type="entry name" value="BPD_transp_1"/>
    <property type="match status" value="1"/>
</dbReference>
<dbReference type="Gene3D" id="1.10.3720.10">
    <property type="entry name" value="MetI-like"/>
    <property type="match status" value="1"/>
</dbReference>
<dbReference type="KEGG" id="ttr:Tter_0506"/>
<dbReference type="PANTHER" id="PTHR43744:SF12">
    <property type="entry name" value="ABC TRANSPORTER PERMEASE PROTEIN MG189-RELATED"/>
    <property type="match status" value="1"/>
</dbReference>
<keyword evidence="10" id="KW-1185">Reference proteome</keyword>
<feature type="domain" description="ABC transmembrane type-1" evidence="8">
    <location>
        <begin position="87"/>
        <end position="279"/>
    </location>
</feature>
<reference evidence="10" key="1">
    <citation type="journal article" date="2010" name="Stand. Genomic Sci.">
        <title>Complete genome sequence of 'Thermobaculum terrenum' type strain (YNP1).</title>
        <authorList>
            <person name="Kiss H."/>
            <person name="Cleland D."/>
            <person name="Lapidus A."/>
            <person name="Lucas S."/>
            <person name="Glavina Del Rio T."/>
            <person name="Nolan M."/>
            <person name="Tice H."/>
            <person name="Han C."/>
            <person name="Goodwin L."/>
            <person name="Pitluck S."/>
            <person name="Liolios K."/>
            <person name="Ivanova N."/>
            <person name="Mavromatis K."/>
            <person name="Ovchinnikova G."/>
            <person name="Pati A."/>
            <person name="Chen A."/>
            <person name="Palaniappan K."/>
            <person name="Land M."/>
            <person name="Hauser L."/>
            <person name="Chang Y."/>
            <person name="Jeffries C."/>
            <person name="Lu M."/>
            <person name="Brettin T."/>
            <person name="Detter J."/>
            <person name="Goker M."/>
            <person name="Tindall B."/>
            <person name="Beck B."/>
            <person name="McDermott T."/>
            <person name="Woyke T."/>
            <person name="Bristow J."/>
            <person name="Eisen J."/>
            <person name="Markowitz V."/>
            <person name="Hugenholtz P."/>
            <person name="Kyrpides N."/>
            <person name="Klenk H."/>
            <person name="Cheng J."/>
        </authorList>
    </citation>
    <scope>NUCLEOTIDE SEQUENCE [LARGE SCALE GENOMIC DNA]</scope>
    <source>
        <strain evidence="10">ATCC BAA-798 / YNP1</strain>
    </source>
</reference>
<evidence type="ECO:0000256" key="1">
    <source>
        <dbReference type="ARBA" id="ARBA00004651"/>
    </source>
</evidence>
<proteinExistence type="inferred from homology"/>
<name>D1CES1_THET1</name>
<gene>
    <name evidence="9" type="ordered locus">Tter_0506</name>
</gene>
<evidence type="ECO:0000256" key="7">
    <source>
        <dbReference type="RuleBase" id="RU363032"/>
    </source>
</evidence>
<keyword evidence="5 7" id="KW-1133">Transmembrane helix</keyword>
<sequence>MTTKPQAARVRVAASPRKLSLSHIAERFLIYLLLSVLSFVFLVPFFWLVSTSLKPRAQIFASNWIPDPIVWGNYAEVLRNTDFVLWTRNSLIVTFLAVVSVAFSSALVAYPFAKMSFPLKGPLFALILATMMLPGAVTMVPTFLIWKKLNAVNTFYPLWAGNLFGSAFYIFMLRQFFLTIPNDLKEAAIVDGASHLRIFWSVMLPLVKPAMLAVILFEFVAKWNDYMTPLIYLNDPRKYTLPLGVATFMNSAGFETRWDLWMASSVLMTIPIIILFFMGQRFFIEGIATTGLKG</sequence>
<protein>
    <submittedName>
        <fullName evidence="9">Binding-protein-dependent transport systems inner membrane component</fullName>
    </submittedName>
</protein>
<comment type="subcellular location">
    <subcellularLocation>
        <location evidence="1 7">Cell membrane</location>
        <topology evidence="1 7">Multi-pass membrane protein</topology>
    </subcellularLocation>
</comment>
<keyword evidence="3" id="KW-1003">Cell membrane</keyword>
<feature type="transmembrane region" description="Helical" evidence="7">
    <location>
        <begin position="198"/>
        <end position="220"/>
    </location>
</feature>
<evidence type="ECO:0000256" key="2">
    <source>
        <dbReference type="ARBA" id="ARBA00022448"/>
    </source>
</evidence>
<dbReference type="PANTHER" id="PTHR43744">
    <property type="entry name" value="ABC TRANSPORTER PERMEASE PROTEIN MG189-RELATED-RELATED"/>
    <property type="match status" value="1"/>
</dbReference>
<dbReference type="CDD" id="cd06261">
    <property type="entry name" value="TM_PBP2"/>
    <property type="match status" value="1"/>
</dbReference>
<evidence type="ECO:0000256" key="6">
    <source>
        <dbReference type="ARBA" id="ARBA00023136"/>
    </source>
</evidence>
<dbReference type="OrthoDB" id="3524874at2"/>
<keyword evidence="2 7" id="KW-0813">Transport</keyword>
<dbReference type="RefSeq" id="WP_012874462.1">
    <property type="nucleotide sequence ID" value="NC_013525.1"/>
</dbReference>
<evidence type="ECO:0000313" key="10">
    <source>
        <dbReference type="Proteomes" id="UP000000323"/>
    </source>
</evidence>